<dbReference type="OrthoDB" id="5490478at2"/>
<dbReference type="InterPro" id="IPR006531">
    <property type="entry name" value="Gp5/Vgr_OB"/>
</dbReference>
<dbReference type="RefSeq" id="WP_136934832.1">
    <property type="nucleotide sequence ID" value="NZ_SSMQ01000073.1"/>
</dbReference>
<keyword evidence="9" id="KW-1185">Reference proteome</keyword>
<keyword evidence="3" id="KW-0964">Secreted</keyword>
<evidence type="ECO:0000259" key="5">
    <source>
        <dbReference type="Pfam" id="PF01471"/>
    </source>
</evidence>
<proteinExistence type="inferred from homology"/>
<dbReference type="InterPro" id="IPR037026">
    <property type="entry name" value="Vgr_OB-fold_dom_sf"/>
</dbReference>
<dbReference type="SUPFAM" id="SSF69349">
    <property type="entry name" value="Phage fibre proteins"/>
    <property type="match status" value="1"/>
</dbReference>
<evidence type="ECO:0000256" key="2">
    <source>
        <dbReference type="ARBA" id="ARBA00005558"/>
    </source>
</evidence>
<dbReference type="Gene3D" id="3.55.50.10">
    <property type="entry name" value="Baseplate protein-like domains"/>
    <property type="match status" value="1"/>
</dbReference>
<dbReference type="NCBIfam" id="TIGR03361">
    <property type="entry name" value="VI_Rhs_Vgr"/>
    <property type="match status" value="1"/>
</dbReference>
<dbReference type="InterPro" id="IPR017847">
    <property type="entry name" value="T6SS_RhsGE_Vgr_subset"/>
</dbReference>
<comment type="caution">
    <text evidence="8">The sequence shown here is derived from an EMBL/GenBank/DDBJ whole genome shotgun (WGS) entry which is preliminary data.</text>
</comment>
<feature type="domain" description="Gp5/Type VI secretion system Vgr protein OB-fold" evidence="6">
    <location>
        <begin position="483"/>
        <end position="551"/>
    </location>
</feature>
<sequence>MGVSTGPPGEGTTTMCVSMPMILSPSFAAGWPLTLPILPRRSRLGTACRSWHAPPRRPRCELSSSTRLHPPDTRMAVSTFRASPDQGESQFKFIVTPTRSFEVVSFKGREEMSKPYAFDVLVLAAPDVDLQDLLGRPATLSFNIPSRAPRLVRGIIASVEPQVPSADQGRQACRLRLVPRLWLLRHRVTSRICQDRTVPEIVTAILAEANIATTWKLSRTYARRAYCLQYQESDFACIRRLLAEEGIFYFFEHPEGETATETVIFGDGHEAYPPIAEAAAHELDVTGAFVLSQLGQAPAPRLRVRDRAGMNFTEDDVLRFSLRRAIRPGAVLLGDYDFRRPLLDLKAEATTEGAESSLRIYNPRGEYQEAEADTTQACTQLEQHRRAAVAGEGETACRRLLPGHRFRLAADADPKLAGEYVVTRVEHEGHAPSFATSASDSYKSRFECVPASVPFRPKRPRRVLRQVLESATVVGPQNEEIHVDEHGRIKVQFHWDREGKRNERSSCWIRVIQAWAGASWGLQFIPRIGMEVMVSFLGGDQDCPVIVGCVYNATHPVPFRLPHEKTKSGLRTSTSPGGSGFNELSFEDRHGGELIYLHAQRDLQEEVLHDRITTIGHNETSTIAGNQSLMISGNRSDAVAGDQTVAVAKSSFERIGDALRTEVGKSRWLTVHGEDHELVKRSRTTTIEGLFSIQAGGLGLTIGSGDAPQTADIFSWGDCSVGAGRTIRLTAQDRLVLQCGDSAIELNRNQVTIRSGKLAFEGTESVTLTGKGPSLVLGEEAEIVSKAVRIVSSKASLVLEEDARLDGVQVKLNCKGISELAENPDGTPLETQRLSLKLTDPDFVPYANKEYMLTAGGVAFEGSTGPEGQLELDIPKHADAAQVVLFVDGRPRGKRLRYNVALRDLPEATSVRGAQTRLKNLGYFWGEIGDELDVDTARALREFQEDHGIEPTGRLDSQTAAKLSEVHGH</sequence>
<accession>A0A4U1IUQ7</accession>
<dbReference type="SUPFAM" id="SSF47090">
    <property type="entry name" value="PGBD-like"/>
    <property type="match status" value="1"/>
</dbReference>
<dbReference type="Pfam" id="PF22178">
    <property type="entry name" value="Gp5_trimer_C"/>
    <property type="match status" value="1"/>
</dbReference>
<dbReference type="Pfam" id="PF05954">
    <property type="entry name" value="Phage_GPD"/>
    <property type="match status" value="1"/>
</dbReference>
<dbReference type="InterPro" id="IPR036365">
    <property type="entry name" value="PGBD-like_sf"/>
</dbReference>
<dbReference type="SUPFAM" id="SSF69279">
    <property type="entry name" value="Phage tail proteins"/>
    <property type="match status" value="2"/>
</dbReference>
<organism evidence="8 9">
    <name type="scientific">Polyangium fumosum</name>
    <dbReference type="NCBI Taxonomy" id="889272"/>
    <lineage>
        <taxon>Bacteria</taxon>
        <taxon>Pseudomonadati</taxon>
        <taxon>Myxococcota</taxon>
        <taxon>Polyangia</taxon>
        <taxon>Polyangiales</taxon>
        <taxon>Polyangiaceae</taxon>
        <taxon>Polyangium</taxon>
    </lineage>
</organism>
<comment type="similarity">
    <text evidence="2">Belongs to the VgrG protein family.</text>
</comment>
<dbReference type="SUPFAM" id="SSF69255">
    <property type="entry name" value="gp5 N-terminal domain-like"/>
    <property type="match status" value="1"/>
</dbReference>
<dbReference type="Pfam" id="PF04717">
    <property type="entry name" value="Phage_base_V"/>
    <property type="match status" value="1"/>
</dbReference>
<dbReference type="AlphaFoldDB" id="A0A4U1IUQ7"/>
<dbReference type="Gene3D" id="4.10.220.110">
    <property type="match status" value="1"/>
</dbReference>
<dbReference type="Gene3D" id="2.40.50.230">
    <property type="entry name" value="Gp5 N-terminal domain"/>
    <property type="match status" value="1"/>
</dbReference>
<dbReference type="EMBL" id="SSMQ01000073">
    <property type="protein sequence ID" value="TKC98168.1"/>
    <property type="molecule type" value="Genomic_DNA"/>
</dbReference>
<dbReference type="InterPro" id="IPR006533">
    <property type="entry name" value="T6SS_Vgr_RhsGE"/>
</dbReference>
<dbReference type="Pfam" id="PF01471">
    <property type="entry name" value="PG_binding_1"/>
    <property type="match status" value="1"/>
</dbReference>
<feature type="region of interest" description="Disordered" evidence="4">
    <location>
        <begin position="563"/>
        <end position="583"/>
    </location>
</feature>
<dbReference type="InterPro" id="IPR054030">
    <property type="entry name" value="Gp5_Vgr_C"/>
</dbReference>
<name>A0A4U1IUQ7_9BACT</name>
<protein>
    <submittedName>
        <fullName evidence="8">Type VI secretion system tip protein VgrG</fullName>
    </submittedName>
</protein>
<dbReference type="PANTHER" id="PTHR32305:SF15">
    <property type="entry name" value="PROTEIN RHSA-RELATED"/>
    <property type="match status" value="1"/>
</dbReference>
<feature type="domain" description="Gp5/Type VI secretion system Vgr C-terminal trimerisation" evidence="7">
    <location>
        <begin position="568"/>
        <end position="675"/>
    </location>
</feature>
<evidence type="ECO:0000313" key="8">
    <source>
        <dbReference type="EMBL" id="TKC98168.1"/>
    </source>
</evidence>
<evidence type="ECO:0000259" key="6">
    <source>
        <dbReference type="Pfam" id="PF04717"/>
    </source>
</evidence>
<dbReference type="InterPro" id="IPR002477">
    <property type="entry name" value="Peptidoglycan-bd-like"/>
</dbReference>
<feature type="domain" description="Peptidoglycan binding-like" evidence="5">
    <location>
        <begin position="910"/>
        <end position="963"/>
    </location>
</feature>
<evidence type="ECO:0000313" key="9">
    <source>
        <dbReference type="Proteomes" id="UP000309215"/>
    </source>
</evidence>
<dbReference type="InterPro" id="IPR036366">
    <property type="entry name" value="PGBDSf"/>
</dbReference>
<dbReference type="InterPro" id="IPR050708">
    <property type="entry name" value="T6SS_VgrG/RHS"/>
</dbReference>
<evidence type="ECO:0000256" key="4">
    <source>
        <dbReference type="SAM" id="MobiDB-lite"/>
    </source>
</evidence>
<dbReference type="PANTHER" id="PTHR32305">
    <property type="match status" value="1"/>
</dbReference>
<dbReference type="Gene3D" id="1.10.101.10">
    <property type="entry name" value="PGBD-like superfamily/PGBD"/>
    <property type="match status" value="1"/>
</dbReference>
<dbReference type="NCBIfam" id="TIGR01646">
    <property type="entry name" value="vgr_GE"/>
    <property type="match status" value="1"/>
</dbReference>
<evidence type="ECO:0000256" key="3">
    <source>
        <dbReference type="ARBA" id="ARBA00022525"/>
    </source>
</evidence>
<dbReference type="Gene3D" id="2.30.110.50">
    <property type="match status" value="1"/>
</dbReference>
<evidence type="ECO:0000256" key="1">
    <source>
        <dbReference type="ARBA" id="ARBA00004613"/>
    </source>
</evidence>
<dbReference type="GO" id="GO:0005576">
    <property type="term" value="C:extracellular region"/>
    <property type="evidence" value="ECO:0007669"/>
    <property type="project" value="UniProtKB-SubCell"/>
</dbReference>
<dbReference type="Proteomes" id="UP000309215">
    <property type="component" value="Unassembled WGS sequence"/>
</dbReference>
<evidence type="ECO:0000259" key="7">
    <source>
        <dbReference type="Pfam" id="PF22178"/>
    </source>
</evidence>
<reference evidence="8 9" key="1">
    <citation type="submission" date="2019-04" db="EMBL/GenBank/DDBJ databases">
        <authorList>
            <person name="Li Y."/>
            <person name="Wang J."/>
        </authorList>
    </citation>
    <scope>NUCLEOTIDE SEQUENCE [LARGE SCALE GENOMIC DNA]</scope>
    <source>
        <strain evidence="8 9">DSM 14668</strain>
    </source>
</reference>
<gene>
    <name evidence="8" type="primary">tssI</name>
    <name evidence="8" type="ORF">E8A74_42325</name>
</gene>
<comment type="subcellular location">
    <subcellularLocation>
        <location evidence="1">Secreted</location>
    </subcellularLocation>
</comment>